<evidence type="ECO:0000313" key="1">
    <source>
        <dbReference type="EMBL" id="STS80764.1"/>
    </source>
</evidence>
<accession>A0A377TQ64</accession>
<gene>
    <name evidence="1" type="ORF">NCTC9140_02482</name>
</gene>
<organism evidence="1 2">
    <name type="scientific">Klebsiella pneumoniae</name>
    <dbReference type="NCBI Taxonomy" id="573"/>
    <lineage>
        <taxon>Bacteria</taxon>
        <taxon>Pseudomonadati</taxon>
        <taxon>Pseudomonadota</taxon>
        <taxon>Gammaproteobacteria</taxon>
        <taxon>Enterobacterales</taxon>
        <taxon>Enterobacteriaceae</taxon>
        <taxon>Klebsiella/Raoultella group</taxon>
        <taxon>Klebsiella</taxon>
        <taxon>Klebsiella pneumoniae complex</taxon>
    </lineage>
</organism>
<sequence length="57" mass="6486">MENAIARKLEPPILNPIELEGFYSTAFHPSGRRLTRRYWVSVNQQSVAERGKGISLT</sequence>
<evidence type="ECO:0000313" key="2">
    <source>
        <dbReference type="Proteomes" id="UP000254938"/>
    </source>
</evidence>
<dbReference type="EMBL" id="UGKQ01000007">
    <property type="protein sequence ID" value="STS80764.1"/>
    <property type="molecule type" value="Genomic_DNA"/>
</dbReference>
<dbReference type="AlphaFoldDB" id="A0A377TQ64"/>
<name>A0A377TQ64_KLEPN</name>
<reference evidence="1 2" key="1">
    <citation type="submission" date="2018-06" db="EMBL/GenBank/DDBJ databases">
        <authorList>
            <consortium name="Pathogen Informatics"/>
            <person name="Doyle S."/>
        </authorList>
    </citation>
    <scope>NUCLEOTIDE SEQUENCE [LARGE SCALE GENOMIC DNA]</scope>
    <source>
        <strain evidence="1 2">NCTC9140</strain>
    </source>
</reference>
<dbReference type="Proteomes" id="UP000254938">
    <property type="component" value="Unassembled WGS sequence"/>
</dbReference>
<proteinExistence type="predicted"/>
<protein>
    <submittedName>
        <fullName evidence="1">Uncharacterized protein</fullName>
    </submittedName>
</protein>